<evidence type="ECO:0000259" key="1">
    <source>
        <dbReference type="Pfam" id="PF12728"/>
    </source>
</evidence>
<dbReference type="GeneID" id="57094410"/>
<name>A0A9Q5ZFY1_NOSLI</name>
<dbReference type="AlphaFoldDB" id="A0A9Q5ZFY1"/>
<gene>
    <name evidence="2" type="ORF">VF08_02955</name>
</gene>
<protein>
    <recommendedName>
        <fullName evidence="1">Helix-turn-helix domain-containing protein</fullName>
    </recommendedName>
</protein>
<reference evidence="2 3" key="1">
    <citation type="submission" date="2015-02" db="EMBL/GenBank/DDBJ databases">
        <title>Nostoc linckia genome annotation.</title>
        <authorList>
            <person name="Zhou Z."/>
        </authorList>
    </citation>
    <scope>NUCLEOTIDE SEQUENCE [LARGE SCALE GENOMIC DNA]</scope>
    <source>
        <strain evidence="3">z8</strain>
    </source>
</reference>
<feature type="domain" description="Helix-turn-helix" evidence="1">
    <location>
        <begin position="6"/>
        <end position="49"/>
    </location>
</feature>
<evidence type="ECO:0000313" key="2">
    <source>
        <dbReference type="EMBL" id="PHK06712.1"/>
    </source>
</evidence>
<dbReference type="Proteomes" id="UP000222310">
    <property type="component" value="Unassembled WGS sequence"/>
</dbReference>
<evidence type="ECO:0000313" key="3">
    <source>
        <dbReference type="Proteomes" id="UP000222310"/>
    </source>
</evidence>
<comment type="caution">
    <text evidence="2">The sequence shown here is derived from an EMBL/GenBank/DDBJ whole genome shotgun (WGS) entry which is preliminary data.</text>
</comment>
<feature type="domain" description="Helix-turn-helix" evidence="1">
    <location>
        <begin position="110"/>
        <end position="153"/>
    </location>
</feature>
<accession>A0A9Q5ZFY1</accession>
<dbReference type="Pfam" id="PF12728">
    <property type="entry name" value="HTH_17"/>
    <property type="match status" value="2"/>
</dbReference>
<organism evidence="2 3">
    <name type="scientific">Nostoc linckia z8</name>
    <dbReference type="NCBI Taxonomy" id="1628746"/>
    <lineage>
        <taxon>Bacteria</taxon>
        <taxon>Bacillati</taxon>
        <taxon>Cyanobacteriota</taxon>
        <taxon>Cyanophyceae</taxon>
        <taxon>Nostocales</taxon>
        <taxon>Nostocaceae</taxon>
        <taxon>Nostoc</taxon>
    </lineage>
</organism>
<proteinExistence type="predicted"/>
<dbReference type="EMBL" id="LAHD01000005">
    <property type="protein sequence ID" value="PHK06712.1"/>
    <property type="molecule type" value="Genomic_DNA"/>
</dbReference>
<sequence>MNIFYASQYLGVSIKTIERAVRRNEIAVTKIDGKRDFSEEELRRYKEEKAQPIHHPAIVKTGSDIELSHSVAPEYIEAISEYFHEGVAHVEVISRYFELMHIGSQLTIGVKQAAQISGFSKNFILSNLKSGKLQGKKIGKGWRIRPKDLNEFVDMIFNSNE</sequence>
<dbReference type="RefSeq" id="WP_099066492.1">
    <property type="nucleotide sequence ID" value="NZ_LAHD01000005.1"/>
</dbReference>
<dbReference type="InterPro" id="IPR041657">
    <property type="entry name" value="HTH_17"/>
</dbReference>